<evidence type="ECO:0000313" key="2">
    <source>
        <dbReference type="EMBL" id="EFA78873.1"/>
    </source>
</evidence>
<comment type="caution">
    <text evidence="2">The sequence shown here is derived from an EMBL/GenBank/DDBJ whole genome shotgun (WGS) entry which is preliminary data.</text>
</comment>
<dbReference type="EMBL" id="ADBJ01000037">
    <property type="protein sequence ID" value="EFA78873.1"/>
    <property type="molecule type" value="Genomic_DNA"/>
</dbReference>
<dbReference type="Proteomes" id="UP000001396">
    <property type="component" value="Unassembled WGS sequence"/>
</dbReference>
<accession>D3BHX3</accession>
<feature type="region of interest" description="Disordered" evidence="1">
    <location>
        <begin position="142"/>
        <end position="172"/>
    </location>
</feature>
<sequence>MKRQIYYLPLVKTRETIRLATSLYKHANLLDYLVQELHDYQFLAIVTHNEFQRFKLDPLPNVILVKNIGKAKLNNLKFRLLENPDIVQDNLPEIVSYFKTEAIFVCFQRIKYIILAENDEQVKALGEIQTIIKNDIQKSQIATTTVQDSSSDERDCSDGDISSNESGSNILVSLPKGPEAGVKQSNCSRSNIPVSLPKGPEAVVKQANGLGSNILVPLPKGTDAGIKRSNVIVSNILVPLPKGTDAGDKQSNGSESKIIVPLPLELENSKDRLVLVPKVPEAVKKAGVNPSKDFPWNVSIKKVPAFPDQTKLLNNITKPNTTTTTTTTTNNNNNNNSNNSNNNNNNNNNNTQVKIGLPTTEFKEYDKLAPSFQSYTELNNLHYLAVLNYLFMFPHAFSYTPHPVGIEFILFPYIFHLCKVENNRLKFPSDEITIKFIDSFNWAGPETIAYLKFFCLAKKVESMISMELRNLPTPGYIDIQYQFFSPSNFDGLLSIHDTRDALYLLI</sequence>
<proteinExistence type="predicted"/>
<dbReference type="InParanoid" id="D3BHX3"/>
<organism evidence="2 3">
    <name type="scientific">Heterostelium pallidum (strain ATCC 26659 / Pp 5 / PN500)</name>
    <name type="common">Cellular slime mold</name>
    <name type="synonym">Polysphondylium pallidum</name>
    <dbReference type="NCBI Taxonomy" id="670386"/>
    <lineage>
        <taxon>Eukaryota</taxon>
        <taxon>Amoebozoa</taxon>
        <taxon>Evosea</taxon>
        <taxon>Eumycetozoa</taxon>
        <taxon>Dictyostelia</taxon>
        <taxon>Acytosteliales</taxon>
        <taxon>Acytosteliaceae</taxon>
        <taxon>Heterostelium</taxon>
    </lineage>
</organism>
<gene>
    <name evidence="2" type="ORF">PPL_08341</name>
</gene>
<feature type="compositionally biased region" description="Polar residues" evidence="1">
    <location>
        <begin position="160"/>
        <end position="171"/>
    </location>
</feature>
<feature type="compositionally biased region" description="Low complexity" evidence="1">
    <location>
        <begin position="320"/>
        <end position="351"/>
    </location>
</feature>
<evidence type="ECO:0000313" key="3">
    <source>
        <dbReference type="Proteomes" id="UP000001396"/>
    </source>
</evidence>
<keyword evidence="3" id="KW-1185">Reference proteome</keyword>
<name>D3BHX3_HETP5</name>
<feature type="region of interest" description="Disordered" evidence="1">
    <location>
        <begin position="311"/>
        <end position="353"/>
    </location>
</feature>
<dbReference type="RefSeq" id="XP_020430997.1">
    <property type="nucleotide sequence ID" value="XM_020579158.1"/>
</dbReference>
<dbReference type="AlphaFoldDB" id="D3BHX3"/>
<protein>
    <submittedName>
        <fullName evidence="2">Uncharacterized protein</fullName>
    </submittedName>
</protein>
<evidence type="ECO:0000256" key="1">
    <source>
        <dbReference type="SAM" id="MobiDB-lite"/>
    </source>
</evidence>
<dbReference type="GeneID" id="31363821"/>
<reference evidence="2 3" key="1">
    <citation type="journal article" date="2011" name="Genome Res.">
        <title>Phylogeny-wide analysis of social amoeba genomes highlights ancient origins for complex intercellular communication.</title>
        <authorList>
            <person name="Heidel A.J."/>
            <person name="Lawal H.M."/>
            <person name="Felder M."/>
            <person name="Schilde C."/>
            <person name="Helps N.R."/>
            <person name="Tunggal B."/>
            <person name="Rivero F."/>
            <person name="John U."/>
            <person name="Schleicher M."/>
            <person name="Eichinger L."/>
            <person name="Platzer M."/>
            <person name="Noegel A.A."/>
            <person name="Schaap P."/>
            <person name="Gloeckner G."/>
        </authorList>
    </citation>
    <scope>NUCLEOTIDE SEQUENCE [LARGE SCALE GENOMIC DNA]</scope>
    <source>
        <strain evidence="3">ATCC 26659 / Pp 5 / PN500</strain>
    </source>
</reference>